<dbReference type="RefSeq" id="WP_014443396.1">
    <property type="nucleotide sequence ID" value="NC_017093.1"/>
</dbReference>
<keyword evidence="3" id="KW-1185">Reference proteome</keyword>
<proteinExistence type="inferred from homology"/>
<dbReference type="SUPFAM" id="SSF54518">
    <property type="entry name" value="Tubby C-terminal domain-like"/>
    <property type="match status" value="1"/>
</dbReference>
<dbReference type="STRING" id="512565.AMIS_32810"/>
<accession>I0H664</accession>
<evidence type="ECO:0000313" key="2">
    <source>
        <dbReference type="EMBL" id="BAL88501.1"/>
    </source>
</evidence>
<protein>
    <recommendedName>
        <fullName evidence="4">LURP-one-related family protein</fullName>
    </recommendedName>
</protein>
<dbReference type="Gene3D" id="2.40.160.200">
    <property type="entry name" value="LURP1-related"/>
    <property type="match status" value="1"/>
</dbReference>
<dbReference type="Pfam" id="PF04525">
    <property type="entry name" value="LOR"/>
    <property type="match status" value="1"/>
</dbReference>
<dbReference type="OrthoDB" id="4863874at2"/>
<sequence>MKVQNGLMFVIKERFFAIGDDFDVLDEHGDKVYHVDGKVFSVRGRVVIEDAAGDEVASVHRHLIALRPTYEIRIGGEKAAEVRKKLFTPFRDKFTIDVPGPEDLEMKGDLLDHEYVIEQAGDEVASVSKRWLTIRDTYAVKVADGVDPLLIIGSVLALDLALDREAKDREPGKDD</sequence>
<dbReference type="eggNOG" id="COG4894">
    <property type="taxonomic scope" value="Bacteria"/>
</dbReference>
<reference evidence="2 3" key="1">
    <citation type="submission" date="2012-02" db="EMBL/GenBank/DDBJ databases">
        <title>Complete genome sequence of Actinoplanes missouriensis 431 (= NBRC 102363).</title>
        <authorList>
            <person name="Ohnishi Y."/>
            <person name="Ishikawa J."/>
            <person name="Sekine M."/>
            <person name="Hosoyama A."/>
            <person name="Harada T."/>
            <person name="Narita H."/>
            <person name="Hata T."/>
            <person name="Konno Y."/>
            <person name="Tutikane K."/>
            <person name="Fujita N."/>
            <person name="Horinouchi S."/>
            <person name="Hayakawa M."/>
        </authorList>
    </citation>
    <scope>NUCLEOTIDE SEQUENCE [LARGE SCALE GENOMIC DNA]</scope>
    <source>
        <strain evidence="3">ATCC 14538 / DSM 43046 / CBS 188.64 / JCM 3121 / NBRC 102363 / NCIMB 12654 / NRRL B-3342 / UNCC 431</strain>
    </source>
</reference>
<dbReference type="KEGG" id="ams:AMIS_32810"/>
<organism evidence="2 3">
    <name type="scientific">Actinoplanes missouriensis (strain ATCC 14538 / DSM 43046 / CBS 188.64 / JCM 3121 / NBRC 102363 / NCIMB 12654 / NRRL B-3342 / UNCC 431)</name>
    <dbReference type="NCBI Taxonomy" id="512565"/>
    <lineage>
        <taxon>Bacteria</taxon>
        <taxon>Bacillati</taxon>
        <taxon>Actinomycetota</taxon>
        <taxon>Actinomycetes</taxon>
        <taxon>Micromonosporales</taxon>
        <taxon>Micromonosporaceae</taxon>
        <taxon>Actinoplanes</taxon>
    </lineage>
</organism>
<evidence type="ECO:0000313" key="3">
    <source>
        <dbReference type="Proteomes" id="UP000007882"/>
    </source>
</evidence>
<dbReference type="AlphaFoldDB" id="I0H664"/>
<dbReference type="EMBL" id="AP012319">
    <property type="protein sequence ID" value="BAL88501.1"/>
    <property type="molecule type" value="Genomic_DNA"/>
</dbReference>
<dbReference type="Proteomes" id="UP000007882">
    <property type="component" value="Chromosome"/>
</dbReference>
<dbReference type="HOGENOM" id="CLU_108507_1_0_11"/>
<evidence type="ECO:0008006" key="4">
    <source>
        <dbReference type="Google" id="ProtNLM"/>
    </source>
</evidence>
<dbReference type="PATRIC" id="fig|512565.3.peg.3278"/>
<evidence type="ECO:0000256" key="1">
    <source>
        <dbReference type="ARBA" id="ARBA00005437"/>
    </source>
</evidence>
<gene>
    <name evidence="2" type="ordered locus">AMIS_32810</name>
</gene>
<dbReference type="InterPro" id="IPR038595">
    <property type="entry name" value="LOR_sf"/>
</dbReference>
<dbReference type="InterPro" id="IPR025659">
    <property type="entry name" value="Tubby-like_C"/>
</dbReference>
<comment type="similarity">
    <text evidence="1">Belongs to the LOR family.</text>
</comment>
<dbReference type="InterPro" id="IPR007612">
    <property type="entry name" value="LOR"/>
</dbReference>
<name>I0H664_ACTM4</name>